<evidence type="ECO:0000313" key="9">
    <source>
        <dbReference type="EMBL" id="TDP87685.1"/>
    </source>
</evidence>
<sequence length="229" mass="24161">MELRSFTGRDDLASALARFVADALEHRIRRDGKAALAVSGGRTPTRFFEALAGERLPWSDVVVTLVDERWVDEDSPRSNAALVRRHLLHGPAGAAEFVPLWRPVPTPEDGLAAVSAAIADLPHPFAAVVLGMGDDGHTASFFPGGDRLAEALDPAGTAPVLPMRAPGAGEPRITLTLPLLLAADRVAIHVEGDGKMAVLDAARAGDDVAEMPVRAVLRAAHPPAVFWCG</sequence>
<dbReference type="RefSeq" id="WP_126541593.1">
    <property type="nucleotide sequence ID" value="NZ_BSPM01000008.1"/>
</dbReference>
<dbReference type="GO" id="GO:0017057">
    <property type="term" value="F:6-phosphogluconolactonase activity"/>
    <property type="evidence" value="ECO:0007669"/>
    <property type="project" value="UniProtKB-UniRule"/>
</dbReference>
<keyword evidence="7" id="KW-0378">Hydrolase</keyword>
<keyword evidence="10" id="KW-1185">Reference proteome</keyword>
<dbReference type="Pfam" id="PF01182">
    <property type="entry name" value="Glucosamine_iso"/>
    <property type="match status" value="1"/>
</dbReference>
<comment type="similarity">
    <text evidence="4 7">Belongs to the glucosamine/galactosamine-6-phosphate isomerase family. 6-phosphogluconolactonase subfamily.</text>
</comment>
<comment type="function">
    <text evidence="2 7">Hydrolysis of 6-phosphogluconolactone to 6-phosphogluconate.</text>
</comment>
<dbReference type="GO" id="GO:0006098">
    <property type="term" value="P:pentose-phosphate shunt"/>
    <property type="evidence" value="ECO:0007669"/>
    <property type="project" value="UniProtKB-UniPathway"/>
</dbReference>
<dbReference type="InterPro" id="IPR006148">
    <property type="entry name" value="Glc/Gal-6P_isomerase"/>
</dbReference>
<dbReference type="EMBL" id="SNXY01000006">
    <property type="protein sequence ID" value="TDP87685.1"/>
    <property type="molecule type" value="Genomic_DNA"/>
</dbReference>
<accession>A0A4R6RND4</accession>
<dbReference type="NCBIfam" id="TIGR01198">
    <property type="entry name" value="pgl"/>
    <property type="match status" value="1"/>
</dbReference>
<comment type="catalytic activity">
    <reaction evidence="1 7">
        <text>6-phospho-D-glucono-1,5-lactone + H2O = 6-phospho-D-gluconate + H(+)</text>
        <dbReference type="Rhea" id="RHEA:12556"/>
        <dbReference type="ChEBI" id="CHEBI:15377"/>
        <dbReference type="ChEBI" id="CHEBI:15378"/>
        <dbReference type="ChEBI" id="CHEBI:57955"/>
        <dbReference type="ChEBI" id="CHEBI:58759"/>
        <dbReference type="EC" id="3.1.1.31"/>
    </reaction>
</comment>
<dbReference type="PANTHER" id="PTHR11054:SF0">
    <property type="entry name" value="6-PHOSPHOGLUCONOLACTONASE"/>
    <property type="match status" value="1"/>
</dbReference>
<comment type="pathway">
    <text evidence="3 7">Carbohydrate degradation; pentose phosphate pathway; D-ribulose 5-phosphate from D-glucose 6-phosphate (oxidative stage): step 2/3.</text>
</comment>
<proteinExistence type="inferred from homology"/>
<protein>
    <recommendedName>
        <fullName evidence="6 7">6-phosphogluconolactonase</fullName>
        <shortName evidence="7">6PGL</shortName>
        <ecNumber evidence="5 7">3.1.1.31</ecNumber>
    </recommendedName>
</protein>
<dbReference type="SUPFAM" id="SSF100950">
    <property type="entry name" value="NagB/RpiA/CoA transferase-like"/>
    <property type="match status" value="1"/>
</dbReference>
<evidence type="ECO:0000256" key="6">
    <source>
        <dbReference type="ARBA" id="ARBA00020337"/>
    </source>
</evidence>
<dbReference type="UniPathway" id="UPA00115">
    <property type="reaction ID" value="UER00409"/>
</dbReference>
<evidence type="ECO:0000256" key="7">
    <source>
        <dbReference type="RuleBase" id="RU365095"/>
    </source>
</evidence>
<feature type="domain" description="Glucosamine/galactosamine-6-phosphate isomerase" evidence="8">
    <location>
        <begin position="9"/>
        <end position="218"/>
    </location>
</feature>
<dbReference type="OrthoDB" id="9810967at2"/>
<evidence type="ECO:0000256" key="2">
    <source>
        <dbReference type="ARBA" id="ARBA00002681"/>
    </source>
</evidence>
<name>A0A4R6RND4_9HYPH</name>
<organism evidence="9 10">
    <name type="scientific">Oharaeibacter diazotrophicus</name>
    <dbReference type="NCBI Taxonomy" id="1920512"/>
    <lineage>
        <taxon>Bacteria</taxon>
        <taxon>Pseudomonadati</taxon>
        <taxon>Pseudomonadota</taxon>
        <taxon>Alphaproteobacteria</taxon>
        <taxon>Hyphomicrobiales</taxon>
        <taxon>Pleomorphomonadaceae</taxon>
        <taxon>Oharaeibacter</taxon>
    </lineage>
</organism>
<dbReference type="Proteomes" id="UP000294547">
    <property type="component" value="Unassembled WGS sequence"/>
</dbReference>
<dbReference type="AlphaFoldDB" id="A0A4R6RND4"/>
<gene>
    <name evidence="7" type="primary">pgl</name>
    <name evidence="9" type="ORF">EDD54_1584</name>
</gene>
<dbReference type="PANTHER" id="PTHR11054">
    <property type="entry name" value="6-PHOSPHOGLUCONOLACTONASE"/>
    <property type="match status" value="1"/>
</dbReference>
<comment type="caution">
    <text evidence="9">The sequence shown here is derived from an EMBL/GenBank/DDBJ whole genome shotgun (WGS) entry which is preliminary data.</text>
</comment>
<dbReference type="CDD" id="cd01400">
    <property type="entry name" value="6PGL"/>
    <property type="match status" value="1"/>
</dbReference>
<dbReference type="EC" id="3.1.1.31" evidence="5 7"/>
<evidence type="ECO:0000259" key="8">
    <source>
        <dbReference type="Pfam" id="PF01182"/>
    </source>
</evidence>
<dbReference type="InterPro" id="IPR005900">
    <property type="entry name" value="6-phosphogluconolactonase_DevB"/>
</dbReference>
<evidence type="ECO:0000256" key="3">
    <source>
        <dbReference type="ARBA" id="ARBA00004961"/>
    </source>
</evidence>
<dbReference type="GO" id="GO:0005975">
    <property type="term" value="P:carbohydrate metabolic process"/>
    <property type="evidence" value="ECO:0007669"/>
    <property type="project" value="UniProtKB-UniRule"/>
</dbReference>
<reference evidence="9 10" key="1">
    <citation type="submission" date="2019-03" db="EMBL/GenBank/DDBJ databases">
        <title>Genomic Encyclopedia of Type Strains, Phase IV (KMG-IV): sequencing the most valuable type-strain genomes for metagenomic binning, comparative biology and taxonomic classification.</title>
        <authorList>
            <person name="Goeker M."/>
        </authorList>
    </citation>
    <scope>NUCLEOTIDE SEQUENCE [LARGE SCALE GENOMIC DNA]</scope>
    <source>
        <strain evidence="9 10">DSM 102969</strain>
    </source>
</reference>
<evidence type="ECO:0000256" key="5">
    <source>
        <dbReference type="ARBA" id="ARBA00013198"/>
    </source>
</evidence>
<evidence type="ECO:0000256" key="4">
    <source>
        <dbReference type="ARBA" id="ARBA00010662"/>
    </source>
</evidence>
<dbReference type="InterPro" id="IPR039104">
    <property type="entry name" value="6PGL"/>
</dbReference>
<dbReference type="Gene3D" id="3.40.50.1360">
    <property type="match status" value="1"/>
</dbReference>
<dbReference type="InterPro" id="IPR037171">
    <property type="entry name" value="NagB/RpiA_transferase-like"/>
</dbReference>
<evidence type="ECO:0000256" key="1">
    <source>
        <dbReference type="ARBA" id="ARBA00000832"/>
    </source>
</evidence>
<evidence type="ECO:0000313" key="10">
    <source>
        <dbReference type="Proteomes" id="UP000294547"/>
    </source>
</evidence>